<proteinExistence type="predicted"/>
<evidence type="ECO:0000256" key="1">
    <source>
        <dbReference type="SAM" id="MobiDB-lite"/>
    </source>
</evidence>
<keyword evidence="5" id="KW-1185">Reference proteome</keyword>
<sequence length="659" mass="73697">MVRFASFGLGCLVSSMLLGSVSALSSFEYLQVTKDFADAFMPSTGSDLVASLESKKALFAEDVVGTVDIAGDINGRDFSTDFLFGLFLGAAQNPKVPSPIGLPISYNVTAAVVEHNTVSAGIKFELSYPILNQTFPIELEAFLTIDDNKQITQYDLIFRRWAWATDTIIPLLTPYMAEMLGMADTNSTVTLHQFLAYASCQQVMTYCNGTNAQYESTLECMSTAQTLSTGEFYRVGENNLACRAVHAPMLQLSPETYCPALGAGGGSFCTDRDYTQTVRGDHFTQGFLAPKYVTPENQKIVKDIWASSEDQTLSPLLEISMSSQDAHSWEPTFYATCTFAYFIFYYFFAKVTDFMFKRFNKAYKELPRELQKNVTMYLMTIVFTAVALALQLVGSPGFHGEWHYWEIRCVRLAGVLTVALYIFELVFRFNMRLPLVAHHVLTIFAISLGVTTLEYTQNPCYMLSGIVWLFQATTEQPTFVGLMGYRLKWRKETVAWILKISSIQTFVFKAASAVALLVYWGLHQNYTYRSMDIVWTAFVWIIAIGLFLTQIWGSYVTYIIGVRILRKRPVAPERTDSSASSDTQVSELTDLSDAEKGPDRQLEKDSQFVQGGKYGDNLSVGNLTTLSYDGRQRGYQGSVVTASSSMASMIVDHQYGPRP</sequence>
<feature type="signal peptide" evidence="3">
    <location>
        <begin position="1"/>
        <end position="23"/>
    </location>
</feature>
<evidence type="ECO:0000256" key="2">
    <source>
        <dbReference type="SAM" id="Phobius"/>
    </source>
</evidence>
<accession>A0A1B9GSK8</accession>
<feature type="compositionally biased region" description="Basic and acidic residues" evidence="1">
    <location>
        <begin position="593"/>
        <end position="606"/>
    </location>
</feature>
<keyword evidence="3" id="KW-0732">Signal</keyword>
<reference evidence="5" key="2">
    <citation type="submission" date="2013-12" db="EMBL/GenBank/DDBJ databases">
        <title>Evolution of pathogenesis and genome organization in the Tremellales.</title>
        <authorList>
            <person name="Cuomo C."/>
            <person name="Litvintseva A."/>
            <person name="Heitman J."/>
            <person name="Chen Y."/>
            <person name="Sun S."/>
            <person name="Springer D."/>
            <person name="Dromer F."/>
            <person name="Young S."/>
            <person name="Zeng Q."/>
            <person name="Chapman S."/>
            <person name="Gujja S."/>
            <person name="Saif S."/>
            <person name="Birren B."/>
        </authorList>
    </citation>
    <scope>NUCLEOTIDE SEQUENCE [LARGE SCALE GENOMIC DNA]</scope>
    <source>
        <strain evidence="5">BCC8398</strain>
    </source>
</reference>
<name>A0A1B9GSK8_9TREE</name>
<feature type="transmembrane region" description="Helical" evidence="2">
    <location>
        <begin position="435"/>
        <end position="453"/>
    </location>
</feature>
<feature type="compositionally biased region" description="Polar residues" evidence="1">
    <location>
        <begin position="577"/>
        <end position="589"/>
    </location>
</feature>
<keyword evidence="2" id="KW-0812">Transmembrane</keyword>
<protein>
    <recommendedName>
        <fullName evidence="6">Integral membrane protein</fullName>
    </recommendedName>
</protein>
<feature type="chain" id="PRO_5008627300" description="Integral membrane protein" evidence="3">
    <location>
        <begin position="24"/>
        <end position="659"/>
    </location>
</feature>
<feature type="region of interest" description="Disordered" evidence="1">
    <location>
        <begin position="573"/>
        <end position="606"/>
    </location>
</feature>
<evidence type="ECO:0008006" key="6">
    <source>
        <dbReference type="Google" id="ProtNLM"/>
    </source>
</evidence>
<reference evidence="4 5" key="1">
    <citation type="submission" date="2013-07" db="EMBL/GenBank/DDBJ databases">
        <title>The Genome Sequence of Cryptococcus heveanensis BCC8398.</title>
        <authorList>
            <consortium name="The Broad Institute Genome Sequencing Platform"/>
            <person name="Cuomo C."/>
            <person name="Litvintseva A."/>
            <person name="Chen Y."/>
            <person name="Heitman J."/>
            <person name="Sun S."/>
            <person name="Springer D."/>
            <person name="Dromer F."/>
            <person name="Young S.K."/>
            <person name="Zeng Q."/>
            <person name="Gargeya S."/>
            <person name="Fitzgerald M."/>
            <person name="Abouelleil A."/>
            <person name="Alvarado L."/>
            <person name="Berlin A.M."/>
            <person name="Chapman S.B."/>
            <person name="Dewar J."/>
            <person name="Goldberg J."/>
            <person name="Griggs A."/>
            <person name="Gujja S."/>
            <person name="Hansen M."/>
            <person name="Howarth C."/>
            <person name="Imamovic A."/>
            <person name="Larimer J."/>
            <person name="McCowan C."/>
            <person name="Murphy C."/>
            <person name="Pearson M."/>
            <person name="Priest M."/>
            <person name="Roberts A."/>
            <person name="Saif S."/>
            <person name="Shea T."/>
            <person name="Sykes S."/>
            <person name="Wortman J."/>
            <person name="Nusbaum C."/>
            <person name="Birren B."/>
        </authorList>
    </citation>
    <scope>NUCLEOTIDE SEQUENCE [LARGE SCALE GENOMIC DNA]</scope>
    <source>
        <strain evidence="4 5">BCC8398</strain>
    </source>
</reference>
<evidence type="ECO:0000313" key="5">
    <source>
        <dbReference type="Proteomes" id="UP000092666"/>
    </source>
</evidence>
<feature type="transmembrane region" description="Helical" evidence="2">
    <location>
        <begin position="374"/>
        <end position="393"/>
    </location>
</feature>
<dbReference type="OrthoDB" id="10010954at2759"/>
<feature type="transmembrane region" description="Helical" evidence="2">
    <location>
        <begin position="465"/>
        <end position="485"/>
    </location>
</feature>
<evidence type="ECO:0000313" key="4">
    <source>
        <dbReference type="EMBL" id="OCF34054.1"/>
    </source>
</evidence>
<feature type="transmembrane region" description="Helical" evidence="2">
    <location>
        <begin position="506"/>
        <end position="522"/>
    </location>
</feature>
<organism evidence="4 5">
    <name type="scientific">Kwoniella heveanensis BCC8398</name>
    <dbReference type="NCBI Taxonomy" id="1296120"/>
    <lineage>
        <taxon>Eukaryota</taxon>
        <taxon>Fungi</taxon>
        <taxon>Dikarya</taxon>
        <taxon>Basidiomycota</taxon>
        <taxon>Agaricomycotina</taxon>
        <taxon>Tremellomycetes</taxon>
        <taxon>Tremellales</taxon>
        <taxon>Cryptococcaceae</taxon>
        <taxon>Kwoniella</taxon>
    </lineage>
</organism>
<dbReference type="AlphaFoldDB" id="A0A1B9GSK8"/>
<keyword evidence="2" id="KW-0472">Membrane</keyword>
<feature type="transmembrane region" description="Helical" evidence="2">
    <location>
        <begin position="333"/>
        <end position="353"/>
    </location>
</feature>
<keyword evidence="2" id="KW-1133">Transmembrane helix</keyword>
<evidence type="ECO:0000256" key="3">
    <source>
        <dbReference type="SAM" id="SignalP"/>
    </source>
</evidence>
<gene>
    <name evidence="4" type="ORF">I316_04401</name>
</gene>
<dbReference type="Proteomes" id="UP000092666">
    <property type="component" value="Unassembled WGS sequence"/>
</dbReference>
<feature type="transmembrane region" description="Helical" evidence="2">
    <location>
        <begin position="405"/>
        <end position="423"/>
    </location>
</feature>
<feature type="transmembrane region" description="Helical" evidence="2">
    <location>
        <begin position="534"/>
        <end position="558"/>
    </location>
</feature>
<dbReference type="EMBL" id="KI669502">
    <property type="protein sequence ID" value="OCF34054.1"/>
    <property type="molecule type" value="Genomic_DNA"/>
</dbReference>